<dbReference type="EMBL" id="JAGFNS010000043">
    <property type="protein sequence ID" value="MBO3743695.1"/>
    <property type="molecule type" value="Genomic_DNA"/>
</dbReference>
<evidence type="ECO:0000313" key="1">
    <source>
        <dbReference type="EMBL" id="MBO3743695.1"/>
    </source>
</evidence>
<comment type="caution">
    <text evidence="1">The sequence shown here is derived from an EMBL/GenBank/DDBJ whole genome shotgun (WGS) entry which is preliminary data.</text>
</comment>
<keyword evidence="2" id="KW-1185">Reference proteome</keyword>
<dbReference type="RefSeq" id="WP_208472933.1">
    <property type="nucleotide sequence ID" value="NZ_JAGFNS010000043.1"/>
</dbReference>
<dbReference type="Proteomes" id="UP000679690">
    <property type="component" value="Unassembled WGS sequence"/>
</dbReference>
<reference evidence="1 2" key="1">
    <citation type="submission" date="2021-03" db="EMBL/GenBank/DDBJ databases">
        <title>Actinoplanes flavus sp. nov., a novel actinomycete isolated from Coconut Palm rhizosphere soil.</title>
        <authorList>
            <person name="Luo X."/>
        </authorList>
    </citation>
    <scope>NUCLEOTIDE SEQUENCE [LARGE SCALE GENOMIC DNA]</scope>
    <source>
        <strain evidence="1 2">NEAU-H7</strain>
    </source>
</reference>
<proteinExistence type="predicted"/>
<name>A0ABS3UYN6_9ACTN</name>
<gene>
    <name evidence="1" type="ORF">J5X75_39980</name>
</gene>
<protein>
    <submittedName>
        <fullName evidence="1">Uncharacterized protein</fullName>
    </submittedName>
</protein>
<evidence type="ECO:0000313" key="2">
    <source>
        <dbReference type="Proteomes" id="UP000679690"/>
    </source>
</evidence>
<sequence length="227" mass="24768">MISDVWLSDFTPGAELFRSEREFRFHGYGITHSPLMFASFPGPGGHAHETAIQLQFRPVDVLRIQRVYPGLVVRCATAGEAAEITATLTRPMDDGAHVLLLESGPARDFVVCRGFGWREGVLPRMQAGFYNAPSRHDPMWPTGPFSGTVDDLDVASPAEVAATVAEGLPDRTSRRDRRGWAWVLSARDGSSRTTVGVFLSEADALEAADLLRPTVGSCRIDQVPVAF</sequence>
<accession>A0ABS3UYN6</accession>
<organism evidence="1 2">
    <name type="scientific">Actinoplanes flavus</name>
    <dbReference type="NCBI Taxonomy" id="2820290"/>
    <lineage>
        <taxon>Bacteria</taxon>
        <taxon>Bacillati</taxon>
        <taxon>Actinomycetota</taxon>
        <taxon>Actinomycetes</taxon>
        <taxon>Micromonosporales</taxon>
        <taxon>Micromonosporaceae</taxon>
        <taxon>Actinoplanes</taxon>
    </lineage>
</organism>